<evidence type="ECO:0000313" key="1">
    <source>
        <dbReference type="EMBL" id="KAH7924744.1"/>
    </source>
</evidence>
<protein>
    <submittedName>
        <fullName evidence="1">Uncharacterized protein</fullName>
    </submittedName>
</protein>
<evidence type="ECO:0000313" key="2">
    <source>
        <dbReference type="Proteomes" id="UP000790709"/>
    </source>
</evidence>
<dbReference type="Proteomes" id="UP000790709">
    <property type="component" value="Unassembled WGS sequence"/>
</dbReference>
<name>A0ACB8BGP4_9AGAM</name>
<sequence length="541" mass="59968">MPSLNADVLLLICELLAQDINDLGWGGRGWSCLKSLASLARTNRAFNDLAVDYLWANQNSLGPFLSTFPDNLFDIGLENSETTSSPTPFVILKRPPLSTDWERPLFYAHRIRRVSVGPYFQRAKFGEPALHHTTTYTLLASCPTQLLLPNLTGLIAHGQNWGSEDHFNAFYFCLQKLVHSKLCTLDFAGSISSVNIDSAISFALHICSSLEKLIIRVDGHYGRTDVPNFPSHIHLPHTLRQLEIGRKLVLSADAVADLGALQNLSSLHLLCTDVDRCPPHSPGPTGSAVDRFAGLQKLMQHATSLKTCDVLMSCITSNKLESLNFFVMEPQSAVSLHSTLASLGRRARGARKLRSLAISLPLPLQVSNSSHTPSILLPLLSPFFNDLITLRIELRESEYHLPVIPLDLALIPVALPRIEVLDLEYIRNAQSSTLETVVFLARRCRLLRILGLDFNARVSPTSMGDDGIAVPVALEVLKVGDSSIEDPASIAAFLSQRFSRLKRVMANEMSYYEMEWRQVSDSISGEVKDLKQKVYVRALRP</sequence>
<dbReference type="EMBL" id="MU266417">
    <property type="protein sequence ID" value="KAH7924744.1"/>
    <property type="molecule type" value="Genomic_DNA"/>
</dbReference>
<comment type="caution">
    <text evidence="1">The sequence shown here is derived from an EMBL/GenBank/DDBJ whole genome shotgun (WGS) entry which is preliminary data.</text>
</comment>
<keyword evidence="2" id="KW-1185">Reference proteome</keyword>
<gene>
    <name evidence="1" type="ORF">BV22DRAFT_1129569</name>
</gene>
<accession>A0ACB8BGP4</accession>
<proteinExistence type="predicted"/>
<reference evidence="1" key="1">
    <citation type="journal article" date="2021" name="New Phytol.">
        <title>Evolutionary innovations through gain and loss of genes in the ectomycorrhizal Boletales.</title>
        <authorList>
            <person name="Wu G."/>
            <person name="Miyauchi S."/>
            <person name="Morin E."/>
            <person name="Kuo A."/>
            <person name="Drula E."/>
            <person name="Varga T."/>
            <person name="Kohler A."/>
            <person name="Feng B."/>
            <person name="Cao Y."/>
            <person name="Lipzen A."/>
            <person name="Daum C."/>
            <person name="Hundley H."/>
            <person name="Pangilinan J."/>
            <person name="Johnson J."/>
            <person name="Barry K."/>
            <person name="LaButti K."/>
            <person name="Ng V."/>
            <person name="Ahrendt S."/>
            <person name="Min B."/>
            <person name="Choi I.G."/>
            <person name="Park H."/>
            <person name="Plett J.M."/>
            <person name="Magnuson J."/>
            <person name="Spatafora J.W."/>
            <person name="Nagy L.G."/>
            <person name="Henrissat B."/>
            <person name="Grigoriev I.V."/>
            <person name="Yang Z.L."/>
            <person name="Xu J."/>
            <person name="Martin F.M."/>
        </authorList>
    </citation>
    <scope>NUCLEOTIDE SEQUENCE</scope>
    <source>
        <strain evidence="1">KUC20120723A-06</strain>
    </source>
</reference>
<organism evidence="1 2">
    <name type="scientific">Leucogyrophana mollusca</name>
    <dbReference type="NCBI Taxonomy" id="85980"/>
    <lineage>
        <taxon>Eukaryota</taxon>
        <taxon>Fungi</taxon>
        <taxon>Dikarya</taxon>
        <taxon>Basidiomycota</taxon>
        <taxon>Agaricomycotina</taxon>
        <taxon>Agaricomycetes</taxon>
        <taxon>Agaricomycetidae</taxon>
        <taxon>Boletales</taxon>
        <taxon>Boletales incertae sedis</taxon>
        <taxon>Leucogyrophana</taxon>
    </lineage>
</organism>